<evidence type="ECO:0000313" key="3">
    <source>
        <dbReference type="EMBL" id="TQM71392.1"/>
    </source>
</evidence>
<feature type="compositionally biased region" description="Gly residues" evidence="1">
    <location>
        <begin position="476"/>
        <end position="485"/>
    </location>
</feature>
<dbReference type="EMBL" id="VFPO01000001">
    <property type="protein sequence ID" value="TQM71392.1"/>
    <property type="molecule type" value="Genomic_DNA"/>
</dbReference>
<name>A0A543ILE4_9ACTN</name>
<feature type="region of interest" description="Disordered" evidence="1">
    <location>
        <begin position="469"/>
        <end position="496"/>
    </location>
</feature>
<accession>A0A543ILE4</accession>
<keyword evidence="2" id="KW-1133">Transmembrane helix</keyword>
<sequence>MKINLKPDLKRLPRPHLRIRPDALARLKRFLPPSPRRFPMPGMPGLAVNLKTRVDPEKVLRLLSLRYATAGLVVVALASLYGAATFSRPGGASAKGGAVPVTTAVMVCPGHEGGRLAMQSLPDRKGGGSVVMTPTGGGAALGSMSSPGQGWEEDTETGETSYTLRATGAMAAGLEAEQTTHRDDGPDRGLAGARCAAPATDQWFTGPGPASADELDLYLTNVDAQPAFVDLAALSGDGPLDTVDGRGIRVDPRTTRIVKIGKSAEGLGDAVRGAVDLTLRVRAGGGRVAASLRARIGEGKGIEWLPRAHPPAASLLVPGVPDGAGKRRLLVAVPGESDARIEVRVITTEGAYAPYGQDVLDAPAKTVTSVALDRALLGKAAAVRLTSDRPIVAGFAAERGADVAYGAATAPLAASGPGIVADNRFDSALLLTAPDGPATVEVTTLSADGAGSPREVAIPAGTTVRTELKAPAAAGDAGGSGGGGESGEDGEGVAYGAVITPKPGSAPVHASRTMSTGKGDEYLFTVLPIVPAVTTIHLPDTADSQSALIPG</sequence>
<feature type="transmembrane region" description="Helical" evidence="2">
    <location>
        <begin position="63"/>
        <end position="84"/>
    </location>
</feature>
<proteinExistence type="predicted"/>
<keyword evidence="2" id="KW-0472">Membrane</keyword>
<gene>
    <name evidence="3" type="ORF">FHX41_5160</name>
</gene>
<evidence type="ECO:0008006" key="5">
    <source>
        <dbReference type="Google" id="ProtNLM"/>
    </source>
</evidence>
<organism evidence="3 4">
    <name type="scientific">Actinomadura hallensis</name>
    <dbReference type="NCBI Taxonomy" id="337895"/>
    <lineage>
        <taxon>Bacteria</taxon>
        <taxon>Bacillati</taxon>
        <taxon>Actinomycetota</taxon>
        <taxon>Actinomycetes</taxon>
        <taxon>Streptosporangiales</taxon>
        <taxon>Thermomonosporaceae</taxon>
        <taxon>Actinomadura</taxon>
    </lineage>
</organism>
<reference evidence="3 4" key="1">
    <citation type="submission" date="2019-06" db="EMBL/GenBank/DDBJ databases">
        <title>Sequencing the genomes of 1000 actinobacteria strains.</title>
        <authorList>
            <person name="Klenk H.-P."/>
        </authorList>
    </citation>
    <scope>NUCLEOTIDE SEQUENCE [LARGE SCALE GENOMIC DNA]</scope>
    <source>
        <strain evidence="3 4">DSM 45043</strain>
    </source>
</reference>
<comment type="caution">
    <text evidence="3">The sequence shown here is derived from an EMBL/GenBank/DDBJ whole genome shotgun (WGS) entry which is preliminary data.</text>
</comment>
<dbReference type="Proteomes" id="UP000316706">
    <property type="component" value="Unassembled WGS sequence"/>
</dbReference>
<evidence type="ECO:0000256" key="2">
    <source>
        <dbReference type="SAM" id="Phobius"/>
    </source>
</evidence>
<dbReference type="AlphaFoldDB" id="A0A543ILE4"/>
<protein>
    <recommendedName>
        <fullName evidence="5">Secreted protein</fullName>
    </recommendedName>
</protein>
<dbReference type="Pfam" id="PF18986">
    <property type="entry name" value="DUF5719"/>
    <property type="match status" value="1"/>
</dbReference>
<evidence type="ECO:0000256" key="1">
    <source>
        <dbReference type="SAM" id="MobiDB-lite"/>
    </source>
</evidence>
<keyword evidence="2" id="KW-0812">Transmembrane</keyword>
<dbReference type="InterPro" id="IPR043777">
    <property type="entry name" value="DUF5719"/>
</dbReference>
<keyword evidence="4" id="KW-1185">Reference proteome</keyword>
<evidence type="ECO:0000313" key="4">
    <source>
        <dbReference type="Proteomes" id="UP000316706"/>
    </source>
</evidence>